<dbReference type="PROSITE" id="PS00022">
    <property type="entry name" value="EGF_1"/>
    <property type="match status" value="1"/>
</dbReference>
<organism evidence="3 4">
    <name type="scientific">Rotaria sordida</name>
    <dbReference type="NCBI Taxonomy" id="392033"/>
    <lineage>
        <taxon>Eukaryota</taxon>
        <taxon>Metazoa</taxon>
        <taxon>Spiralia</taxon>
        <taxon>Gnathifera</taxon>
        <taxon>Rotifera</taxon>
        <taxon>Eurotatoria</taxon>
        <taxon>Bdelloidea</taxon>
        <taxon>Philodinida</taxon>
        <taxon>Philodinidae</taxon>
        <taxon>Rotaria</taxon>
    </lineage>
</organism>
<sequence length="675" mass="77199">MLPLLKQTIVNGIAGRCYLCSQNILAECVGSNQSDSSIYTTILKYYTEPCNGQCILFRNTDHSIVRGCSWTYGYMTPKSIGWHEISPGIKVYFCNSHLCNNGTYEQPEISMINKQFILSPQDLFVLAGNNPSLIAKEQYWSHQCYSCTARFQGCGEILDPHYASNYIRPCPSSCIIFRNPNDLNLITRDCSIYWPRVHAKNGLHKLLGSDAFFCQQSLCNGINFDFIIGIFYNQLPVPTNGNILTTTTTTIRTTVDIYNDNVIWDDPDLDFIPIESTTIPDVLNNFSSSTPIDHFDFINQISPSSTIVDDLTNVQSNLTLNWWNLNDTSFSTLMSSTLEIDEEDSIIFNTTSISLTTRFEHLLDDNDRENNNSEEIDEELIDLKSNINDYSLSSILTTTTTTSIIEEYIKPLSTFPTSSFSWLLNMTEQNKSQFLNSTITNHKENVQFLHSTITNHKQNVQFLNSTITNHKENVQFLNSTITNHKQNVQFLNSTITNHKENVQFLNSTIINHKQNVQFLNSTITNHKENVQFLNSTIINHKQNVQFLDSTITNHKQNVQFLNSTITNHKQNVQFLNSTITNHKENVQLINTTSKTSNIFYEYCKNKQCYHHGRLNSDCLCICLPAFTGDNCETVLCEQEPTHICAFILEHECQIDYIQYLCPKFCQMNNCSSLEM</sequence>
<evidence type="ECO:0000259" key="2">
    <source>
        <dbReference type="PROSITE" id="PS00022"/>
    </source>
</evidence>
<dbReference type="Gene3D" id="1.20.5.340">
    <property type="match status" value="2"/>
</dbReference>
<dbReference type="Proteomes" id="UP000663889">
    <property type="component" value="Unassembled WGS sequence"/>
</dbReference>
<gene>
    <name evidence="3" type="ORF">SEV965_LOCUS24174</name>
</gene>
<reference evidence="3" key="1">
    <citation type="submission" date="2021-02" db="EMBL/GenBank/DDBJ databases">
        <authorList>
            <person name="Nowell W R."/>
        </authorList>
    </citation>
    <scope>NUCLEOTIDE SEQUENCE</scope>
</reference>
<accession>A0A815ALX8</accession>
<feature type="domain" description="EGF-like" evidence="2">
    <location>
        <begin position="620"/>
        <end position="631"/>
    </location>
</feature>
<name>A0A815ALX8_9BILA</name>
<feature type="coiled-coil region" evidence="1">
    <location>
        <begin position="453"/>
        <end position="501"/>
    </location>
</feature>
<keyword evidence="1" id="KW-0175">Coiled coil</keyword>
<evidence type="ECO:0000256" key="1">
    <source>
        <dbReference type="SAM" id="Coils"/>
    </source>
</evidence>
<proteinExistence type="predicted"/>
<dbReference type="EMBL" id="CAJNOU010001849">
    <property type="protein sequence ID" value="CAF1259700.1"/>
    <property type="molecule type" value="Genomic_DNA"/>
</dbReference>
<evidence type="ECO:0000313" key="4">
    <source>
        <dbReference type="Proteomes" id="UP000663889"/>
    </source>
</evidence>
<dbReference type="InterPro" id="IPR000742">
    <property type="entry name" value="EGF"/>
</dbReference>
<dbReference type="AlphaFoldDB" id="A0A815ALX8"/>
<protein>
    <recommendedName>
        <fullName evidence="2">EGF-like domain-containing protein</fullName>
    </recommendedName>
</protein>
<comment type="caution">
    <text evidence="3">The sequence shown here is derived from an EMBL/GenBank/DDBJ whole genome shotgun (WGS) entry which is preliminary data.</text>
</comment>
<evidence type="ECO:0000313" key="3">
    <source>
        <dbReference type="EMBL" id="CAF1259700.1"/>
    </source>
</evidence>